<dbReference type="Gene3D" id="1.10.150.130">
    <property type="match status" value="1"/>
</dbReference>
<feature type="domain" description="Tyr recombinase" evidence="6">
    <location>
        <begin position="118"/>
        <end position="303"/>
    </location>
</feature>
<evidence type="ECO:0000313" key="8">
    <source>
        <dbReference type="EMBL" id="MST90241.1"/>
    </source>
</evidence>
<feature type="domain" description="Core-binding (CB)" evidence="7">
    <location>
        <begin position="2"/>
        <end position="94"/>
    </location>
</feature>
<dbReference type="AlphaFoldDB" id="A0A844FVU6"/>
<dbReference type="Proteomes" id="UP000442619">
    <property type="component" value="Unassembled WGS sequence"/>
</dbReference>
<keyword evidence="4" id="KW-0233">DNA recombination</keyword>
<dbReference type="EMBL" id="VUNM01000048">
    <property type="protein sequence ID" value="MST90241.1"/>
    <property type="molecule type" value="Genomic_DNA"/>
</dbReference>
<evidence type="ECO:0000256" key="3">
    <source>
        <dbReference type="ARBA" id="ARBA00023125"/>
    </source>
</evidence>
<evidence type="ECO:0000256" key="4">
    <source>
        <dbReference type="ARBA" id="ARBA00023172"/>
    </source>
</evidence>
<dbReference type="InterPro" id="IPR010998">
    <property type="entry name" value="Integrase_recombinase_N"/>
</dbReference>
<dbReference type="InterPro" id="IPR002104">
    <property type="entry name" value="Integrase_catalytic"/>
</dbReference>
<name>A0A844FVU6_9FIRM</name>
<dbReference type="Pfam" id="PF00589">
    <property type="entry name" value="Phage_integrase"/>
    <property type="match status" value="1"/>
</dbReference>
<evidence type="ECO:0000256" key="1">
    <source>
        <dbReference type="ARBA" id="ARBA00008857"/>
    </source>
</evidence>
<dbReference type="Gene3D" id="1.10.443.10">
    <property type="entry name" value="Intergrase catalytic core"/>
    <property type="match status" value="1"/>
</dbReference>
<dbReference type="GO" id="GO:0015074">
    <property type="term" value="P:DNA integration"/>
    <property type="evidence" value="ECO:0007669"/>
    <property type="project" value="UniProtKB-KW"/>
</dbReference>
<dbReference type="InterPro" id="IPR050090">
    <property type="entry name" value="Tyrosine_recombinase_XerCD"/>
</dbReference>
<accession>A0A844FVU6</accession>
<comment type="similarity">
    <text evidence="1">Belongs to the 'phage' integrase family.</text>
</comment>
<comment type="caution">
    <text evidence="8">The sequence shown here is derived from an EMBL/GenBank/DDBJ whole genome shotgun (WGS) entry which is preliminary data.</text>
</comment>
<organism evidence="8 9">
    <name type="scientific">Sharpea porci</name>
    <dbReference type="NCBI Taxonomy" id="2652286"/>
    <lineage>
        <taxon>Bacteria</taxon>
        <taxon>Bacillati</taxon>
        <taxon>Bacillota</taxon>
        <taxon>Erysipelotrichia</taxon>
        <taxon>Erysipelotrichales</taxon>
        <taxon>Coprobacillaceae</taxon>
        <taxon>Sharpea</taxon>
    </lineage>
</organism>
<evidence type="ECO:0000256" key="2">
    <source>
        <dbReference type="ARBA" id="ARBA00022908"/>
    </source>
</evidence>
<dbReference type="Pfam" id="PF02899">
    <property type="entry name" value="Phage_int_SAM_1"/>
    <property type="match status" value="1"/>
</dbReference>
<dbReference type="PANTHER" id="PTHR30349">
    <property type="entry name" value="PHAGE INTEGRASE-RELATED"/>
    <property type="match status" value="1"/>
</dbReference>
<dbReference type="GO" id="GO:0006310">
    <property type="term" value="P:DNA recombination"/>
    <property type="evidence" value="ECO:0007669"/>
    <property type="project" value="UniProtKB-KW"/>
</dbReference>
<evidence type="ECO:0000259" key="7">
    <source>
        <dbReference type="PROSITE" id="PS51900"/>
    </source>
</evidence>
<keyword evidence="9" id="KW-1185">Reference proteome</keyword>
<gene>
    <name evidence="8" type="ORF">FYJ79_11815</name>
</gene>
<dbReference type="InterPro" id="IPR004107">
    <property type="entry name" value="Integrase_SAM-like_N"/>
</dbReference>
<dbReference type="InterPro" id="IPR013762">
    <property type="entry name" value="Integrase-like_cat_sf"/>
</dbReference>
<dbReference type="GO" id="GO:0003677">
    <property type="term" value="F:DNA binding"/>
    <property type="evidence" value="ECO:0007669"/>
    <property type="project" value="UniProtKB-UniRule"/>
</dbReference>
<sequence>MNEFSKLVSDFFIRYLTNQKNASENTIKTYRDAVVQLLEFMNYKGIKANKIKITDFSYGIICEYLEWLESNKNVSVSTRNNRLAAIKSLFKYVNYHRPEYMNICTSILEIHKKKTESVPMNYLTVEAFQDMLKSFDKNNMRDLRDLAIILTLYESGARVSELINIKLPDLRLTKPASVVLYGKGRKVRIIPLDYSMIEILKKYITIYKIKDSEYLFFNSKGEKLTREGVNYILQKHFIKAKEQNLTIYPDTISPHCLRHSKAMHLLENGVNLIYIRDILGHSSVTTTEIYSKANPEVKRKHLLEAASKLKIEDNYSNEEKDELLDWLKTKL</sequence>
<evidence type="ECO:0000259" key="6">
    <source>
        <dbReference type="PROSITE" id="PS51898"/>
    </source>
</evidence>
<evidence type="ECO:0000256" key="5">
    <source>
        <dbReference type="PROSITE-ProRule" id="PRU01248"/>
    </source>
</evidence>
<dbReference type="RefSeq" id="WP_154518785.1">
    <property type="nucleotide sequence ID" value="NZ_VUNM01000048.1"/>
</dbReference>
<keyword evidence="3 5" id="KW-0238">DNA-binding</keyword>
<dbReference type="PANTHER" id="PTHR30349:SF41">
    <property type="entry name" value="INTEGRASE_RECOMBINASE PROTEIN MJ0367-RELATED"/>
    <property type="match status" value="1"/>
</dbReference>
<dbReference type="PROSITE" id="PS51900">
    <property type="entry name" value="CB"/>
    <property type="match status" value="1"/>
</dbReference>
<keyword evidence="2" id="KW-0229">DNA integration</keyword>
<dbReference type="SUPFAM" id="SSF56349">
    <property type="entry name" value="DNA breaking-rejoining enzymes"/>
    <property type="match status" value="1"/>
</dbReference>
<dbReference type="InterPro" id="IPR044068">
    <property type="entry name" value="CB"/>
</dbReference>
<protein>
    <submittedName>
        <fullName evidence="8">Tyrosine-type recombinase/integrase</fullName>
    </submittedName>
</protein>
<reference evidence="8 9" key="1">
    <citation type="submission" date="2019-08" db="EMBL/GenBank/DDBJ databases">
        <title>In-depth cultivation of the pig gut microbiome towards novel bacterial diversity and tailored functional studies.</title>
        <authorList>
            <person name="Wylensek D."/>
            <person name="Hitch T.C.A."/>
            <person name="Clavel T."/>
        </authorList>
    </citation>
    <scope>NUCLEOTIDE SEQUENCE [LARGE SCALE GENOMIC DNA]</scope>
    <source>
        <strain evidence="8 9">CA-Schmier-601-WT-3</strain>
    </source>
</reference>
<dbReference type="InterPro" id="IPR011010">
    <property type="entry name" value="DNA_brk_join_enz"/>
</dbReference>
<evidence type="ECO:0000313" key="9">
    <source>
        <dbReference type="Proteomes" id="UP000442619"/>
    </source>
</evidence>
<dbReference type="PROSITE" id="PS51898">
    <property type="entry name" value="TYR_RECOMBINASE"/>
    <property type="match status" value="1"/>
</dbReference>
<proteinExistence type="inferred from homology"/>